<accession>A0A5B7EHX5</accession>
<name>A0A5B7EHX5_PORTR</name>
<organism evidence="1 2">
    <name type="scientific">Portunus trituberculatus</name>
    <name type="common">Swimming crab</name>
    <name type="synonym">Neptunus trituberculatus</name>
    <dbReference type="NCBI Taxonomy" id="210409"/>
    <lineage>
        <taxon>Eukaryota</taxon>
        <taxon>Metazoa</taxon>
        <taxon>Ecdysozoa</taxon>
        <taxon>Arthropoda</taxon>
        <taxon>Crustacea</taxon>
        <taxon>Multicrustacea</taxon>
        <taxon>Malacostraca</taxon>
        <taxon>Eumalacostraca</taxon>
        <taxon>Eucarida</taxon>
        <taxon>Decapoda</taxon>
        <taxon>Pleocyemata</taxon>
        <taxon>Brachyura</taxon>
        <taxon>Eubrachyura</taxon>
        <taxon>Portunoidea</taxon>
        <taxon>Portunidae</taxon>
        <taxon>Portuninae</taxon>
        <taxon>Portunus</taxon>
    </lineage>
</organism>
<dbReference type="EMBL" id="VSRR010002952">
    <property type="protein sequence ID" value="MPC33981.1"/>
    <property type="molecule type" value="Genomic_DNA"/>
</dbReference>
<reference evidence="1 2" key="1">
    <citation type="submission" date="2019-05" db="EMBL/GenBank/DDBJ databases">
        <title>Another draft genome of Portunus trituberculatus and its Hox gene families provides insights of decapod evolution.</title>
        <authorList>
            <person name="Jeong J.-H."/>
            <person name="Song I."/>
            <person name="Kim S."/>
            <person name="Choi T."/>
            <person name="Kim D."/>
            <person name="Ryu S."/>
            <person name="Kim W."/>
        </authorList>
    </citation>
    <scope>NUCLEOTIDE SEQUENCE [LARGE SCALE GENOMIC DNA]</scope>
    <source>
        <tissue evidence="1">Muscle</tissue>
    </source>
</reference>
<dbReference type="Proteomes" id="UP000324222">
    <property type="component" value="Unassembled WGS sequence"/>
</dbReference>
<evidence type="ECO:0000313" key="1">
    <source>
        <dbReference type="EMBL" id="MPC33981.1"/>
    </source>
</evidence>
<evidence type="ECO:0000313" key="2">
    <source>
        <dbReference type="Proteomes" id="UP000324222"/>
    </source>
</evidence>
<proteinExistence type="predicted"/>
<protein>
    <submittedName>
        <fullName evidence="1">Uncharacterized protein</fullName>
    </submittedName>
</protein>
<comment type="caution">
    <text evidence="1">The sequence shown here is derived from an EMBL/GenBank/DDBJ whole genome shotgun (WGS) entry which is preliminary data.</text>
</comment>
<keyword evidence="2" id="KW-1185">Reference proteome</keyword>
<gene>
    <name evidence="1" type="ORF">E2C01_027351</name>
</gene>
<dbReference type="AlphaFoldDB" id="A0A5B7EHX5"/>
<sequence length="62" mass="6860">MLLNTATLTIKVTPEDLFAQRKSEIRVGESTSHRLQEGKGLLTVTRAVMSPQSHETPTILVQ</sequence>